<keyword evidence="10" id="KW-1185">Reference proteome</keyword>
<accession>L7L739</accession>
<sequence length="167" mass="18162">MVHIDPGGIRNRQADTGVGGDGVAAFFGTYTPKIDDKGRLTLPAKFRNALSGGVMVTQGLDHSLSVYPAEEFEATARRANEASRNDPEARAFVRLLLSGADEQNLDGQGRVHLSPRLRDWAHLTKECVVTGQYDHLEIWDAARWAEYQDEHSEAFAAGGSAALDAII</sequence>
<dbReference type="PROSITE" id="PS51740">
    <property type="entry name" value="SPOVT_ABRB"/>
    <property type="match status" value="2"/>
</dbReference>
<dbReference type="eggNOG" id="COG2001">
    <property type="taxonomic scope" value="Bacteria"/>
</dbReference>
<dbReference type="InterPro" id="IPR037914">
    <property type="entry name" value="SpoVT-AbrB_sf"/>
</dbReference>
<dbReference type="InterPro" id="IPR038619">
    <property type="entry name" value="MraZ_sf"/>
</dbReference>
<dbReference type="SUPFAM" id="SSF89447">
    <property type="entry name" value="AbrB/MazE/MraZ-like"/>
    <property type="match status" value="1"/>
</dbReference>
<keyword evidence="2 7" id="KW-0963">Cytoplasm</keyword>
<dbReference type="InterPro" id="IPR003444">
    <property type="entry name" value="MraZ"/>
</dbReference>
<gene>
    <name evidence="7 9" type="primary">mraZ</name>
    <name evidence="9" type="ORF">GOHSU_02_00100</name>
</gene>
<proteinExistence type="inferred from homology"/>
<dbReference type="InterPro" id="IPR020603">
    <property type="entry name" value="MraZ_dom"/>
</dbReference>
<comment type="subunit">
    <text evidence="7">Forms oligomers.</text>
</comment>
<comment type="caution">
    <text evidence="9">The sequence shown here is derived from an EMBL/GenBank/DDBJ whole genome shotgun (WGS) entry which is preliminary data.</text>
</comment>
<dbReference type="PANTHER" id="PTHR34701:SF1">
    <property type="entry name" value="TRANSCRIPTIONAL REGULATOR MRAZ"/>
    <property type="match status" value="1"/>
</dbReference>
<evidence type="ECO:0000256" key="1">
    <source>
        <dbReference type="ARBA" id="ARBA00013860"/>
    </source>
</evidence>
<dbReference type="GO" id="GO:0000976">
    <property type="term" value="F:transcription cis-regulatory region binding"/>
    <property type="evidence" value="ECO:0007669"/>
    <property type="project" value="TreeGrafter"/>
</dbReference>
<comment type="similarity">
    <text evidence="7">Belongs to the MraZ family.</text>
</comment>
<dbReference type="Gene3D" id="3.40.1550.20">
    <property type="entry name" value="Transcriptional regulator MraZ domain"/>
    <property type="match status" value="1"/>
</dbReference>
<keyword evidence="5 7" id="KW-0238">DNA-binding</keyword>
<evidence type="ECO:0000256" key="3">
    <source>
        <dbReference type="ARBA" id="ARBA00022737"/>
    </source>
</evidence>
<dbReference type="CDD" id="cd16321">
    <property type="entry name" value="MraZ_C"/>
    <property type="match status" value="1"/>
</dbReference>
<dbReference type="InterPro" id="IPR035644">
    <property type="entry name" value="MraZ_C"/>
</dbReference>
<dbReference type="Proteomes" id="UP000053405">
    <property type="component" value="Unassembled WGS sequence"/>
</dbReference>
<evidence type="ECO:0000256" key="7">
    <source>
        <dbReference type="HAMAP-Rule" id="MF_01008"/>
    </source>
</evidence>
<dbReference type="InterPro" id="IPR035642">
    <property type="entry name" value="MraZ_N"/>
</dbReference>
<dbReference type="GO" id="GO:2000143">
    <property type="term" value="P:negative regulation of DNA-templated transcription initiation"/>
    <property type="evidence" value="ECO:0007669"/>
    <property type="project" value="TreeGrafter"/>
</dbReference>
<dbReference type="HAMAP" id="MF_01008">
    <property type="entry name" value="MraZ"/>
    <property type="match status" value="1"/>
</dbReference>
<evidence type="ECO:0000256" key="5">
    <source>
        <dbReference type="ARBA" id="ARBA00023125"/>
    </source>
</evidence>
<dbReference type="PANTHER" id="PTHR34701">
    <property type="entry name" value="TRANSCRIPTIONAL REGULATOR MRAZ"/>
    <property type="match status" value="1"/>
</dbReference>
<organism evidence="9 10">
    <name type="scientific">Gordonia hirsuta DSM 44140 = NBRC 16056</name>
    <dbReference type="NCBI Taxonomy" id="1121927"/>
    <lineage>
        <taxon>Bacteria</taxon>
        <taxon>Bacillati</taxon>
        <taxon>Actinomycetota</taxon>
        <taxon>Actinomycetes</taxon>
        <taxon>Mycobacteriales</taxon>
        <taxon>Gordoniaceae</taxon>
        <taxon>Gordonia</taxon>
    </lineage>
</organism>
<evidence type="ECO:0000256" key="4">
    <source>
        <dbReference type="ARBA" id="ARBA00023015"/>
    </source>
</evidence>
<dbReference type="EMBL" id="BANT01000002">
    <property type="protein sequence ID" value="GAC55867.1"/>
    <property type="molecule type" value="Genomic_DNA"/>
</dbReference>
<evidence type="ECO:0000313" key="10">
    <source>
        <dbReference type="Proteomes" id="UP000053405"/>
    </source>
</evidence>
<name>L7L739_9ACTN</name>
<dbReference type="AlphaFoldDB" id="L7L739"/>
<comment type="subcellular location">
    <subcellularLocation>
        <location evidence="7">Cytoplasm</location>
        <location evidence="7">Nucleoid</location>
    </subcellularLocation>
</comment>
<evidence type="ECO:0000313" key="9">
    <source>
        <dbReference type="EMBL" id="GAC55867.1"/>
    </source>
</evidence>
<dbReference type="GO" id="GO:0003700">
    <property type="term" value="F:DNA-binding transcription factor activity"/>
    <property type="evidence" value="ECO:0007669"/>
    <property type="project" value="UniProtKB-UniRule"/>
</dbReference>
<keyword evidence="4 7" id="KW-0805">Transcription regulation</keyword>
<evidence type="ECO:0000259" key="8">
    <source>
        <dbReference type="PROSITE" id="PS51740"/>
    </source>
</evidence>
<reference evidence="9 10" key="1">
    <citation type="submission" date="2012-12" db="EMBL/GenBank/DDBJ databases">
        <title>Whole genome shotgun sequence of Gordonia hirsuta NBRC 16056.</title>
        <authorList>
            <person name="Isaki-Nakamura S."/>
            <person name="Hosoyama A."/>
            <person name="Tsuchikane K."/>
            <person name="Katsumata H."/>
            <person name="Baba S."/>
            <person name="Yamazaki S."/>
            <person name="Fujita N."/>
        </authorList>
    </citation>
    <scope>NUCLEOTIDE SEQUENCE [LARGE SCALE GENOMIC DNA]</scope>
    <source>
        <strain evidence="9 10">NBRC 16056</strain>
    </source>
</reference>
<dbReference type="STRING" id="1121927.GOHSU_02_00100"/>
<evidence type="ECO:0000256" key="6">
    <source>
        <dbReference type="ARBA" id="ARBA00023163"/>
    </source>
</evidence>
<dbReference type="InterPro" id="IPR007159">
    <property type="entry name" value="SpoVT-AbrB_dom"/>
</dbReference>
<dbReference type="GO" id="GO:0005737">
    <property type="term" value="C:cytoplasm"/>
    <property type="evidence" value="ECO:0007669"/>
    <property type="project" value="UniProtKB-UniRule"/>
</dbReference>
<dbReference type="CDD" id="cd16320">
    <property type="entry name" value="MraZ_N"/>
    <property type="match status" value="1"/>
</dbReference>
<feature type="domain" description="SpoVT-AbrB" evidence="8">
    <location>
        <begin position="100"/>
        <end position="143"/>
    </location>
</feature>
<protein>
    <recommendedName>
        <fullName evidence="1 7">Transcriptional regulator MraZ</fullName>
    </recommendedName>
</protein>
<dbReference type="GO" id="GO:0009295">
    <property type="term" value="C:nucleoid"/>
    <property type="evidence" value="ECO:0007669"/>
    <property type="project" value="UniProtKB-SubCell"/>
</dbReference>
<keyword evidence="3" id="KW-0677">Repeat</keyword>
<evidence type="ECO:0000256" key="2">
    <source>
        <dbReference type="ARBA" id="ARBA00022490"/>
    </source>
</evidence>
<feature type="domain" description="SpoVT-AbrB" evidence="8">
    <location>
        <begin position="29"/>
        <end position="71"/>
    </location>
</feature>
<dbReference type="Pfam" id="PF02381">
    <property type="entry name" value="MraZ"/>
    <property type="match status" value="2"/>
</dbReference>
<dbReference type="NCBIfam" id="TIGR00242">
    <property type="entry name" value="division/cell wall cluster transcriptional repressor MraZ"/>
    <property type="match status" value="1"/>
</dbReference>
<keyword evidence="6 7" id="KW-0804">Transcription</keyword>